<reference evidence="5 6" key="1">
    <citation type="journal article" date="2016" name="DNA Res.">
        <title>The complete genome sequencing of Prevotella intermedia strain OMA14 and a subsequent fine-scale, intra-species genomic comparison reveal an unusual amplification of conjugative and mobile transposons and identify a novel Prevotella-lineage-specific repeat.</title>
        <authorList>
            <person name="Naito M."/>
            <person name="Ogura Y."/>
            <person name="Itoh T."/>
            <person name="Shoji M."/>
            <person name="Okamoto M."/>
            <person name="Hayashi T."/>
            <person name="Nakayama K."/>
        </authorList>
    </citation>
    <scope>NUCLEOTIDE SEQUENCE [LARGE SCALE GENOMIC DNA]</scope>
    <source>
        <strain evidence="5 6">OMA14</strain>
    </source>
</reference>
<sequence length="387" mass="44107">MDFYSTNSLSWDKLEYGTDAIQNLHYGLIHVGLPTMIDLSKDKLPNITNGNTPKNYELCQEGDIAFADASEDTNEVAKAVEFYKLKGKDVICGLHTIHGRDNQQKTVVGYKGYAFSSTAFHHQIRRIAQGTKIYSINSKNFFECYIGIPSKEEQKKIATLLRLIDERIVTQNKIIDKLQSLIRGLNDFLYTQYGGEVLTSFAELGTSYSGLSGKSAQDFGSGKPFITYLNVYSNNVIKENDFQYVAIKDDEKQNVVKYGDVLFTLSSETPEEVGIGSVYLGKEKVYLNSFCFGIHITNTEVAFPPYLSYYVSLTAFRKFIYPYAQGSTRFNLCKADFEKASIKLPTLENQKRIYSVLEHIDCKIETERQMLNLYNSQKQYLLRQMFI</sequence>
<comment type="similarity">
    <text evidence="1">Belongs to the type-I restriction system S methylase family.</text>
</comment>
<keyword evidence="3" id="KW-0238">DNA-binding</keyword>
<dbReference type="SUPFAM" id="SSF116734">
    <property type="entry name" value="DNA methylase specificity domain"/>
    <property type="match status" value="2"/>
</dbReference>
<gene>
    <name evidence="5" type="ORF">PIOMA14_II_0177</name>
</gene>
<feature type="domain" description="Type I restriction modification DNA specificity" evidence="4">
    <location>
        <begin position="46"/>
        <end position="179"/>
    </location>
</feature>
<dbReference type="InterPro" id="IPR052021">
    <property type="entry name" value="Type-I_RS_S_subunit"/>
</dbReference>
<evidence type="ECO:0000256" key="2">
    <source>
        <dbReference type="ARBA" id="ARBA00022747"/>
    </source>
</evidence>
<protein>
    <submittedName>
        <fullName evidence="5">Probable type I restriction modification DNA specificity domain protein</fullName>
    </submittedName>
</protein>
<dbReference type="Gene3D" id="3.90.220.20">
    <property type="entry name" value="DNA methylase specificity domains"/>
    <property type="match status" value="2"/>
</dbReference>
<dbReference type="Proteomes" id="UP000217431">
    <property type="component" value="Chromosome II"/>
</dbReference>
<dbReference type="AlphaFoldDB" id="A0A0T7ANS5"/>
<keyword evidence="2" id="KW-0680">Restriction system</keyword>
<dbReference type="Pfam" id="PF01420">
    <property type="entry name" value="Methylase_S"/>
    <property type="match status" value="2"/>
</dbReference>
<organism evidence="5 6">
    <name type="scientific">Prevotella intermedia</name>
    <dbReference type="NCBI Taxonomy" id="28131"/>
    <lineage>
        <taxon>Bacteria</taxon>
        <taxon>Pseudomonadati</taxon>
        <taxon>Bacteroidota</taxon>
        <taxon>Bacteroidia</taxon>
        <taxon>Bacteroidales</taxon>
        <taxon>Prevotellaceae</taxon>
        <taxon>Prevotella</taxon>
    </lineage>
</organism>
<feature type="domain" description="Type I restriction modification DNA specificity" evidence="4">
    <location>
        <begin position="230"/>
        <end position="371"/>
    </location>
</feature>
<dbReference type="PANTHER" id="PTHR30408">
    <property type="entry name" value="TYPE-1 RESTRICTION ENZYME ECOKI SPECIFICITY PROTEIN"/>
    <property type="match status" value="1"/>
</dbReference>
<evidence type="ECO:0000256" key="1">
    <source>
        <dbReference type="ARBA" id="ARBA00010923"/>
    </source>
</evidence>
<evidence type="ECO:0000259" key="4">
    <source>
        <dbReference type="Pfam" id="PF01420"/>
    </source>
</evidence>
<name>A0A0T7ANS5_PREIN</name>
<dbReference type="InterPro" id="IPR044946">
    <property type="entry name" value="Restrct_endonuc_typeI_TRD_sf"/>
</dbReference>
<dbReference type="REBASE" id="133878">
    <property type="entry name" value="S4.Pin14ORF171P"/>
</dbReference>
<accession>A0A0T7ANS5</accession>
<dbReference type="Gene3D" id="1.10.287.1120">
    <property type="entry name" value="Bipartite methylase S protein"/>
    <property type="match status" value="1"/>
</dbReference>
<evidence type="ECO:0000313" key="5">
    <source>
        <dbReference type="EMBL" id="BAU18682.1"/>
    </source>
</evidence>
<dbReference type="GO" id="GO:0003677">
    <property type="term" value="F:DNA binding"/>
    <property type="evidence" value="ECO:0007669"/>
    <property type="project" value="UniProtKB-KW"/>
</dbReference>
<dbReference type="EMBL" id="AP014598">
    <property type="protein sequence ID" value="BAU18682.1"/>
    <property type="molecule type" value="Genomic_DNA"/>
</dbReference>
<evidence type="ECO:0000313" key="6">
    <source>
        <dbReference type="Proteomes" id="UP000217431"/>
    </source>
</evidence>
<dbReference type="InterPro" id="IPR000055">
    <property type="entry name" value="Restrct_endonuc_typeI_TRD"/>
</dbReference>
<dbReference type="GO" id="GO:0009307">
    <property type="term" value="P:DNA restriction-modification system"/>
    <property type="evidence" value="ECO:0007669"/>
    <property type="project" value="UniProtKB-KW"/>
</dbReference>
<dbReference type="PANTHER" id="PTHR30408:SF12">
    <property type="entry name" value="TYPE I RESTRICTION ENZYME MJAVIII SPECIFICITY SUBUNIT"/>
    <property type="match status" value="1"/>
</dbReference>
<proteinExistence type="inferred from homology"/>
<evidence type="ECO:0000256" key="3">
    <source>
        <dbReference type="ARBA" id="ARBA00023125"/>
    </source>
</evidence>